<dbReference type="AlphaFoldDB" id="A0AA36C3G6"/>
<keyword evidence="7" id="KW-0732">Signal</keyword>
<dbReference type="PANTHER" id="PTHR32552">
    <property type="entry name" value="FERRICHROME IRON RECEPTOR-RELATED"/>
    <property type="match status" value="1"/>
</dbReference>
<keyword evidence="9" id="KW-0406">Ion transport</keyword>
<dbReference type="PROSITE" id="PS52016">
    <property type="entry name" value="TONB_DEPENDENT_REC_3"/>
    <property type="match status" value="1"/>
</dbReference>
<dbReference type="Gene3D" id="2.40.170.20">
    <property type="entry name" value="TonB-dependent receptor, beta-barrel domain"/>
    <property type="match status" value="1"/>
</dbReference>
<comment type="similarity">
    <text evidence="2">Belongs to the TonB-dependent receptor family.</text>
</comment>
<evidence type="ECO:0000256" key="6">
    <source>
        <dbReference type="ARBA" id="ARBA00022692"/>
    </source>
</evidence>
<evidence type="ECO:0000256" key="4">
    <source>
        <dbReference type="ARBA" id="ARBA00022452"/>
    </source>
</evidence>
<dbReference type="NCBIfam" id="TIGR01783">
    <property type="entry name" value="TonB-siderophor"/>
    <property type="match status" value="1"/>
</dbReference>
<keyword evidence="10" id="KW-0798">TonB box</keyword>
<dbReference type="InterPro" id="IPR012910">
    <property type="entry name" value="Plug_dom"/>
</dbReference>
<reference evidence="14" key="1">
    <citation type="submission" date="2023-06" db="EMBL/GenBank/DDBJ databases">
        <authorList>
            <person name="Delattre M."/>
        </authorList>
    </citation>
    <scope>NUCLEOTIDE SEQUENCE</scope>
    <source>
        <strain evidence="14">AF72</strain>
    </source>
</reference>
<dbReference type="SMART" id="SM00965">
    <property type="entry name" value="STN"/>
    <property type="match status" value="1"/>
</dbReference>
<comment type="caution">
    <text evidence="14">The sequence shown here is derived from an EMBL/GenBank/DDBJ whole genome shotgun (WGS) entry which is preliminary data.</text>
</comment>
<feature type="non-terminal residue" evidence="14">
    <location>
        <position position="1"/>
    </location>
</feature>
<dbReference type="InterPro" id="IPR010105">
    <property type="entry name" value="TonB_sidphr_rcpt"/>
</dbReference>
<evidence type="ECO:0000256" key="7">
    <source>
        <dbReference type="ARBA" id="ARBA00022729"/>
    </source>
</evidence>
<dbReference type="PANTHER" id="PTHR32552:SF68">
    <property type="entry name" value="FERRICHROME OUTER MEMBRANE TRANSPORTER_PHAGE RECEPTOR"/>
    <property type="match status" value="1"/>
</dbReference>
<dbReference type="EMBL" id="CATQJA010000013">
    <property type="protein sequence ID" value="CAJ0557471.1"/>
    <property type="molecule type" value="Genomic_DNA"/>
</dbReference>
<dbReference type="GO" id="GO:0015344">
    <property type="term" value="F:siderophore uptake transmembrane transporter activity"/>
    <property type="evidence" value="ECO:0007669"/>
    <property type="project" value="TreeGrafter"/>
</dbReference>
<protein>
    <recommendedName>
        <fullName evidence="13">Secretin/TonB short N-terminal domain-containing protein</fullName>
    </recommendedName>
</protein>
<comment type="subcellular location">
    <subcellularLocation>
        <location evidence="1">Cell outer membrane</location>
        <topology evidence="1">Multi-pass membrane protein</topology>
    </subcellularLocation>
</comment>
<dbReference type="CDD" id="cd01347">
    <property type="entry name" value="ligand_gated_channel"/>
    <property type="match status" value="1"/>
</dbReference>
<dbReference type="GO" id="GO:0038023">
    <property type="term" value="F:signaling receptor activity"/>
    <property type="evidence" value="ECO:0007669"/>
    <property type="project" value="InterPro"/>
</dbReference>
<evidence type="ECO:0000256" key="12">
    <source>
        <dbReference type="ARBA" id="ARBA00023237"/>
    </source>
</evidence>
<dbReference type="GO" id="GO:0015891">
    <property type="term" value="P:siderophore transport"/>
    <property type="evidence" value="ECO:0007669"/>
    <property type="project" value="InterPro"/>
</dbReference>
<dbReference type="InterPro" id="IPR011662">
    <property type="entry name" value="Secretin/TonB_short_N"/>
</dbReference>
<dbReference type="SUPFAM" id="SSF56935">
    <property type="entry name" value="Porins"/>
    <property type="match status" value="1"/>
</dbReference>
<evidence type="ECO:0000256" key="10">
    <source>
        <dbReference type="ARBA" id="ARBA00023077"/>
    </source>
</evidence>
<evidence type="ECO:0000313" key="14">
    <source>
        <dbReference type="EMBL" id="CAJ0557471.1"/>
    </source>
</evidence>
<evidence type="ECO:0000313" key="15">
    <source>
        <dbReference type="Proteomes" id="UP001177023"/>
    </source>
</evidence>
<dbReference type="Pfam" id="PF04773">
    <property type="entry name" value="FecR"/>
    <property type="match status" value="1"/>
</dbReference>
<dbReference type="InterPro" id="IPR037066">
    <property type="entry name" value="Plug_dom_sf"/>
</dbReference>
<keyword evidence="15" id="KW-1185">Reference proteome</keyword>
<dbReference type="Pfam" id="PF07660">
    <property type="entry name" value="STN"/>
    <property type="match status" value="1"/>
</dbReference>
<name>A0AA36C3G6_9BILA</name>
<dbReference type="InterPro" id="IPR036942">
    <property type="entry name" value="Beta-barrel_TonB_sf"/>
</dbReference>
<dbReference type="GO" id="GO:0019867">
    <property type="term" value="C:outer membrane"/>
    <property type="evidence" value="ECO:0007669"/>
    <property type="project" value="InterPro"/>
</dbReference>
<keyword evidence="12" id="KW-0998">Cell outer membrane</keyword>
<dbReference type="Proteomes" id="UP001177023">
    <property type="component" value="Unassembled WGS sequence"/>
</dbReference>
<dbReference type="InterPro" id="IPR000531">
    <property type="entry name" value="Beta-barrel_TonB"/>
</dbReference>
<organism evidence="14 15">
    <name type="scientific">Mesorhabditis spiculigera</name>
    <dbReference type="NCBI Taxonomy" id="96644"/>
    <lineage>
        <taxon>Eukaryota</taxon>
        <taxon>Metazoa</taxon>
        <taxon>Ecdysozoa</taxon>
        <taxon>Nematoda</taxon>
        <taxon>Chromadorea</taxon>
        <taxon>Rhabditida</taxon>
        <taxon>Rhabditina</taxon>
        <taxon>Rhabditomorpha</taxon>
        <taxon>Rhabditoidea</taxon>
        <taxon>Rhabditidae</taxon>
        <taxon>Mesorhabditinae</taxon>
        <taxon>Mesorhabditis</taxon>
    </lineage>
</organism>
<keyword evidence="4" id="KW-1134">Transmembrane beta strand</keyword>
<evidence type="ECO:0000256" key="3">
    <source>
        <dbReference type="ARBA" id="ARBA00022448"/>
    </source>
</evidence>
<dbReference type="FunFam" id="2.170.130.10:FF:000001">
    <property type="entry name" value="Catecholate siderophore TonB-dependent receptor"/>
    <property type="match status" value="1"/>
</dbReference>
<sequence>MFEPMLDSPQSLDEQAASWMMRLHDGNLSERERLQFEQWKAQDPHHAAAIERLQGFVGRLQALRPQHAPVHAALDAALVKRRRNPAGRVLLRSYPPSYLLADQRTAPAEWQRIDLDDGSQLILSGNSAVDLTFNPQQRQVKLLRGEILVQVAHDATRPFIVVTEDGQMRALGTRFTVKREAPGTLLTMLESKVAAQDANHHPAVEVSAGEQARITAQAVTRLGHVDTRATNDAWQYHQLVVQDRPLPEVLDELARQYGGHLQFDREQLADLRVSAVLPLDEPRRALQLISDAFPVRVRSFSPLWLKIERENKSARRVPLLQSPRQGRKHLITGTSSMPSDFSVSRHPKRSFVPLALAISLATFSLLGLGISTPAAAQSEVQRYAIAPGALGPALNLFAQQAHVALLFDARSVAGLSTAGLQGEFAVNQGFARLLQGSGFQAVQGANGFVLAPVSNTTGSLELAPTAVTGLTEEASTEHVKGYVATRNLSATKTDTPIIETPQSLSVVTSDEIRDRQSETLSQTLDLTPGFTSQPTSFNRTSDRFRIRGFDVESATGGSLRDGLRLQNNSYDGVQEPYGLERAEVIRGAASVLYGQLSPGGLINTVSKRPSQTPYHEVNVQAGQNNRKQLSADFTGPLGDSETLSYRLTLLDRKSDTSADHIDNDKVYVAPALTWRPDDDTSLTLLSFYQKTETRFSAPLPYQLVKGVGDGKFQIGRHDFIGDPNYDEMNGEMSALGYEFEHRFDEHTRISNKLRYYQSEVTWRYLQVNATPAFIATAQNTGILRRQYSDRVERSRGLASDTNIESKWQFGDWQHTFLLGFDGYDTSYDSHNFRGNAPSLNLANYVNNQPVVVNRAPNTDRGSQIDTLQKGVYFQDQITFDEHWIAVLGGRHDWADQDTELFRNSAKTSQSDEATTWRAGLVYKADNGLAPYLSYSESFFPVAGVNKAGQAFVPTEGKQYEIGIRYQPEGSATLLSAAVYQLVQKNVLTQDPTDITYSVQTGEVRSRGLELEAKTEVTPNLSLIGSYAYIDARITKSNIASEIGQRSEDTPYHQAALWADYRLAELGLPQLRIGGGARYKGTTQASGVPSGMPAYTLYDTRASYEIDPHWEVALNANNVTNKRYTYCDW</sequence>
<keyword evidence="8" id="KW-0408">Iron</keyword>
<evidence type="ECO:0000256" key="2">
    <source>
        <dbReference type="ARBA" id="ARBA00009810"/>
    </source>
</evidence>
<keyword evidence="6" id="KW-0812">Transmembrane</keyword>
<evidence type="ECO:0000256" key="9">
    <source>
        <dbReference type="ARBA" id="ARBA00023065"/>
    </source>
</evidence>
<dbReference type="InterPro" id="IPR006860">
    <property type="entry name" value="FecR"/>
</dbReference>
<dbReference type="Pfam" id="PF16220">
    <property type="entry name" value="DUF4880"/>
    <property type="match status" value="1"/>
</dbReference>
<dbReference type="InterPro" id="IPR039426">
    <property type="entry name" value="TonB-dep_rcpt-like"/>
</dbReference>
<dbReference type="Gene3D" id="2.170.130.10">
    <property type="entry name" value="TonB-dependent receptor, plug domain"/>
    <property type="match status" value="1"/>
</dbReference>
<gene>
    <name evidence="14" type="ORF">MSPICULIGERA_LOCUS229</name>
</gene>
<evidence type="ECO:0000256" key="5">
    <source>
        <dbReference type="ARBA" id="ARBA00022496"/>
    </source>
</evidence>
<evidence type="ECO:0000256" key="11">
    <source>
        <dbReference type="ARBA" id="ARBA00023136"/>
    </source>
</evidence>
<proteinExistence type="inferred from homology"/>
<evidence type="ECO:0000256" key="8">
    <source>
        <dbReference type="ARBA" id="ARBA00023004"/>
    </source>
</evidence>
<keyword evidence="11" id="KW-0472">Membrane</keyword>
<dbReference type="Gene3D" id="2.60.120.1440">
    <property type="match status" value="1"/>
</dbReference>
<accession>A0AA36C3G6</accession>
<evidence type="ECO:0000256" key="1">
    <source>
        <dbReference type="ARBA" id="ARBA00004571"/>
    </source>
</evidence>
<keyword evidence="5" id="KW-0410">Iron transport</keyword>
<dbReference type="Pfam" id="PF00593">
    <property type="entry name" value="TonB_dep_Rec_b-barrel"/>
    <property type="match status" value="1"/>
</dbReference>
<feature type="domain" description="Secretin/TonB short N-terminal" evidence="13">
    <location>
        <begin position="403"/>
        <end position="453"/>
    </location>
</feature>
<dbReference type="InterPro" id="IPR032623">
    <property type="entry name" value="FecR_N"/>
</dbReference>
<evidence type="ECO:0000259" key="13">
    <source>
        <dbReference type="SMART" id="SM00965"/>
    </source>
</evidence>
<keyword evidence="3" id="KW-0813">Transport</keyword>
<dbReference type="Gene3D" id="3.55.50.30">
    <property type="match status" value="2"/>
</dbReference>
<dbReference type="Pfam" id="PF07715">
    <property type="entry name" value="Plug"/>
    <property type="match status" value="1"/>
</dbReference>